<name>A0ABV4EBD7_9GAMM</name>
<evidence type="ECO:0000256" key="2">
    <source>
        <dbReference type="SAM" id="Phobius"/>
    </source>
</evidence>
<feature type="transmembrane region" description="Helical" evidence="2">
    <location>
        <begin position="39"/>
        <end position="58"/>
    </location>
</feature>
<protein>
    <recommendedName>
        <fullName evidence="5">DUF805 domain-containing protein</fullName>
    </recommendedName>
</protein>
<dbReference type="RefSeq" id="WP_369896290.1">
    <property type="nucleotide sequence ID" value="NZ_JBGFFX010000011.1"/>
</dbReference>
<reference evidence="3 4" key="1">
    <citation type="submission" date="2024-07" db="EMBL/GenBank/DDBJ databases">
        <authorList>
            <person name="Hebao G."/>
        </authorList>
    </citation>
    <scope>NUCLEOTIDE SEQUENCE [LARGE SCALE GENOMIC DNA]</scope>
    <source>
        <strain evidence="3 4">ACCC 02193</strain>
    </source>
</reference>
<evidence type="ECO:0000313" key="4">
    <source>
        <dbReference type="Proteomes" id="UP001565243"/>
    </source>
</evidence>
<dbReference type="Proteomes" id="UP001565243">
    <property type="component" value="Unassembled WGS sequence"/>
</dbReference>
<accession>A0ABV4EBD7</accession>
<keyword evidence="2" id="KW-0812">Transmembrane</keyword>
<feature type="transmembrane region" description="Helical" evidence="2">
    <location>
        <begin position="6"/>
        <end position="27"/>
    </location>
</feature>
<evidence type="ECO:0000313" key="3">
    <source>
        <dbReference type="EMBL" id="MEY8772240.1"/>
    </source>
</evidence>
<comment type="caution">
    <text evidence="3">The sequence shown here is derived from an EMBL/GenBank/DDBJ whole genome shotgun (WGS) entry which is preliminary data.</text>
</comment>
<dbReference type="EMBL" id="JBGFFX010000011">
    <property type="protein sequence ID" value="MEY8772240.1"/>
    <property type="molecule type" value="Genomic_DNA"/>
</dbReference>
<keyword evidence="2" id="KW-1133">Transmembrane helix</keyword>
<feature type="transmembrane region" description="Helical" evidence="2">
    <location>
        <begin position="123"/>
        <end position="145"/>
    </location>
</feature>
<evidence type="ECO:0000256" key="1">
    <source>
        <dbReference type="SAM" id="MobiDB-lite"/>
    </source>
</evidence>
<keyword evidence="4" id="KW-1185">Reference proteome</keyword>
<feature type="transmembrane region" description="Helical" evidence="2">
    <location>
        <begin position="64"/>
        <end position="87"/>
    </location>
</feature>
<feature type="transmembrane region" description="Helical" evidence="2">
    <location>
        <begin position="99"/>
        <end position="117"/>
    </location>
</feature>
<evidence type="ECO:0008006" key="5">
    <source>
        <dbReference type="Google" id="ProtNLM"/>
    </source>
</evidence>
<sequence length="217" mass="24443">MNMWITLITMTLLMNIPAAIPVLLLQADKKIKIAIAARLYLLGFFLVMALTILTSGFISKYSPFPVWLSIASVVAFIITLINCARYMHQHISKWQRRSVVLASFLIIYAVRFKATFIDTGAGYEITSFGMVWSALFFFACFLAYIGTSNPRDTSAAYNPLSDSPSSSRVDKSYAPQSDIDYDVNMKGKDILNDTSLSVIEQKRYRDALQKKEDGSDW</sequence>
<keyword evidence="2" id="KW-0472">Membrane</keyword>
<proteinExistence type="predicted"/>
<gene>
    <name evidence="3" type="ORF">AB6T85_17685</name>
</gene>
<feature type="region of interest" description="Disordered" evidence="1">
    <location>
        <begin position="156"/>
        <end position="175"/>
    </location>
</feature>
<organism evidence="3 4">
    <name type="scientific">Erwinia aeris</name>
    <dbReference type="NCBI Taxonomy" id="3239803"/>
    <lineage>
        <taxon>Bacteria</taxon>
        <taxon>Pseudomonadati</taxon>
        <taxon>Pseudomonadota</taxon>
        <taxon>Gammaproteobacteria</taxon>
        <taxon>Enterobacterales</taxon>
        <taxon>Erwiniaceae</taxon>
        <taxon>Erwinia</taxon>
    </lineage>
</organism>